<keyword evidence="1" id="KW-0812">Transmembrane</keyword>
<keyword evidence="1" id="KW-1133">Transmembrane helix</keyword>
<keyword evidence="3" id="KW-1185">Reference proteome</keyword>
<reference evidence="3" key="1">
    <citation type="submission" date="2016-06" db="EMBL/GenBank/DDBJ databases">
        <title>Parallel loss of symbiosis genes in relatives of nitrogen-fixing non-legume Parasponia.</title>
        <authorList>
            <person name="Van Velzen R."/>
            <person name="Holmer R."/>
            <person name="Bu F."/>
            <person name="Rutten L."/>
            <person name="Van Zeijl A."/>
            <person name="Liu W."/>
            <person name="Santuari L."/>
            <person name="Cao Q."/>
            <person name="Sharma T."/>
            <person name="Shen D."/>
            <person name="Roswanjaya Y."/>
            <person name="Wardhani T."/>
            <person name="Kalhor M.S."/>
            <person name="Jansen J."/>
            <person name="Van den Hoogen J."/>
            <person name="Gungor B."/>
            <person name="Hartog M."/>
            <person name="Hontelez J."/>
            <person name="Verver J."/>
            <person name="Yang W.-C."/>
            <person name="Schijlen E."/>
            <person name="Repin R."/>
            <person name="Schilthuizen M."/>
            <person name="Schranz E."/>
            <person name="Heidstra R."/>
            <person name="Miyata K."/>
            <person name="Fedorova E."/>
            <person name="Kohlen W."/>
            <person name="Bisseling T."/>
            <person name="Smit S."/>
            <person name="Geurts R."/>
        </authorList>
    </citation>
    <scope>NUCLEOTIDE SEQUENCE [LARGE SCALE GENOMIC DNA]</scope>
    <source>
        <strain evidence="3">cv. WU1-14</strain>
    </source>
</reference>
<protein>
    <submittedName>
        <fullName evidence="2">Uncharacterized protein</fullName>
    </submittedName>
</protein>
<proteinExistence type="predicted"/>
<dbReference type="EMBL" id="JXTB01000246">
    <property type="protein sequence ID" value="PON50397.1"/>
    <property type="molecule type" value="Genomic_DNA"/>
</dbReference>
<evidence type="ECO:0000313" key="2">
    <source>
        <dbReference type="EMBL" id="PON50397.1"/>
    </source>
</evidence>
<feature type="transmembrane region" description="Helical" evidence="1">
    <location>
        <begin position="74"/>
        <end position="97"/>
    </location>
</feature>
<organism evidence="2 3">
    <name type="scientific">Parasponia andersonii</name>
    <name type="common">Sponia andersonii</name>
    <dbReference type="NCBI Taxonomy" id="3476"/>
    <lineage>
        <taxon>Eukaryota</taxon>
        <taxon>Viridiplantae</taxon>
        <taxon>Streptophyta</taxon>
        <taxon>Embryophyta</taxon>
        <taxon>Tracheophyta</taxon>
        <taxon>Spermatophyta</taxon>
        <taxon>Magnoliopsida</taxon>
        <taxon>eudicotyledons</taxon>
        <taxon>Gunneridae</taxon>
        <taxon>Pentapetalae</taxon>
        <taxon>rosids</taxon>
        <taxon>fabids</taxon>
        <taxon>Rosales</taxon>
        <taxon>Cannabaceae</taxon>
        <taxon>Parasponia</taxon>
    </lineage>
</organism>
<feature type="non-terminal residue" evidence="2">
    <location>
        <position position="1"/>
    </location>
</feature>
<evidence type="ECO:0000313" key="3">
    <source>
        <dbReference type="Proteomes" id="UP000237105"/>
    </source>
</evidence>
<evidence type="ECO:0000256" key="1">
    <source>
        <dbReference type="SAM" id="Phobius"/>
    </source>
</evidence>
<gene>
    <name evidence="2" type="ORF">PanWU01x14_223690</name>
</gene>
<comment type="caution">
    <text evidence="2">The sequence shown here is derived from an EMBL/GenBank/DDBJ whole genome shotgun (WGS) entry which is preliminary data.</text>
</comment>
<name>A0A2P5BNL1_PARAD</name>
<accession>A0A2P5BNL1</accession>
<sequence length="107" mass="12508">GIEIYTNEHRALTDDGRCGWDRSSDEVTAFGATWLEWWSIWPGRHLLGNSGRRGEEERHQMMIMKLELKRRRHLIGAGFFIIFKIKGGNFFLSKIFIKRSVGDSRII</sequence>
<dbReference type="Proteomes" id="UP000237105">
    <property type="component" value="Unassembled WGS sequence"/>
</dbReference>
<dbReference type="AlphaFoldDB" id="A0A2P5BNL1"/>
<keyword evidence="1" id="KW-0472">Membrane</keyword>